<protein>
    <submittedName>
        <fullName evidence="2">Uncharacterized protein</fullName>
    </submittedName>
</protein>
<evidence type="ECO:0000256" key="1">
    <source>
        <dbReference type="SAM" id="MobiDB-lite"/>
    </source>
</evidence>
<reference evidence="2" key="1">
    <citation type="submission" date="2023-10" db="EMBL/GenBank/DDBJ databases">
        <title>Chromosome-level genome of the transformable northern wattle, Acacia crassicarpa.</title>
        <authorList>
            <person name="Massaro I."/>
            <person name="Sinha N.R."/>
            <person name="Poethig S."/>
            <person name="Leichty A.R."/>
        </authorList>
    </citation>
    <scope>NUCLEOTIDE SEQUENCE</scope>
    <source>
        <strain evidence="2">Acra3RX</strain>
        <tissue evidence="2">Leaf</tissue>
    </source>
</reference>
<dbReference type="EMBL" id="JAWXYG010000004">
    <property type="protein sequence ID" value="KAK4276090.1"/>
    <property type="molecule type" value="Genomic_DNA"/>
</dbReference>
<dbReference type="AlphaFoldDB" id="A0AAE1JSM0"/>
<sequence>MEKIGRSSPGTREEREEKIDSSPYVQRWTAKEGEERLCSNTPTGDANRRSNNLSRRRGEVMLKHTHWRR</sequence>
<comment type="caution">
    <text evidence="2">The sequence shown here is derived from an EMBL/GenBank/DDBJ whole genome shotgun (WGS) entry which is preliminary data.</text>
</comment>
<evidence type="ECO:0000313" key="2">
    <source>
        <dbReference type="EMBL" id="KAK4276090.1"/>
    </source>
</evidence>
<dbReference type="Proteomes" id="UP001293593">
    <property type="component" value="Unassembled WGS sequence"/>
</dbReference>
<feature type="region of interest" description="Disordered" evidence="1">
    <location>
        <begin position="1"/>
        <end position="69"/>
    </location>
</feature>
<gene>
    <name evidence="2" type="ORF">QN277_019079</name>
</gene>
<accession>A0AAE1JSM0</accession>
<keyword evidence="3" id="KW-1185">Reference proteome</keyword>
<evidence type="ECO:0000313" key="3">
    <source>
        <dbReference type="Proteomes" id="UP001293593"/>
    </source>
</evidence>
<feature type="compositionally biased region" description="Basic and acidic residues" evidence="1">
    <location>
        <begin position="1"/>
        <end position="20"/>
    </location>
</feature>
<name>A0AAE1JSM0_9FABA</name>
<organism evidence="2 3">
    <name type="scientific">Acacia crassicarpa</name>
    <name type="common">northern wattle</name>
    <dbReference type="NCBI Taxonomy" id="499986"/>
    <lineage>
        <taxon>Eukaryota</taxon>
        <taxon>Viridiplantae</taxon>
        <taxon>Streptophyta</taxon>
        <taxon>Embryophyta</taxon>
        <taxon>Tracheophyta</taxon>
        <taxon>Spermatophyta</taxon>
        <taxon>Magnoliopsida</taxon>
        <taxon>eudicotyledons</taxon>
        <taxon>Gunneridae</taxon>
        <taxon>Pentapetalae</taxon>
        <taxon>rosids</taxon>
        <taxon>fabids</taxon>
        <taxon>Fabales</taxon>
        <taxon>Fabaceae</taxon>
        <taxon>Caesalpinioideae</taxon>
        <taxon>mimosoid clade</taxon>
        <taxon>Acacieae</taxon>
        <taxon>Acacia</taxon>
    </lineage>
</organism>
<proteinExistence type="predicted"/>